<accession>A0A3M7RRY9</accession>
<dbReference type="EMBL" id="REGN01002758">
    <property type="protein sequence ID" value="RNA26326.1"/>
    <property type="molecule type" value="Genomic_DNA"/>
</dbReference>
<sequence length="63" mass="7044">MAVDSFGASVNNGHDQFNAGLDELRLFIKVQTNLGAFNGIKRNCQTFVQVTAREYTHLVDEQN</sequence>
<keyword evidence="2" id="KW-1185">Reference proteome</keyword>
<evidence type="ECO:0000313" key="1">
    <source>
        <dbReference type="EMBL" id="RNA26326.1"/>
    </source>
</evidence>
<name>A0A3M7RRY9_BRAPC</name>
<gene>
    <name evidence="1" type="ORF">BpHYR1_040886</name>
</gene>
<proteinExistence type="predicted"/>
<reference evidence="1 2" key="1">
    <citation type="journal article" date="2018" name="Sci. Rep.">
        <title>Genomic signatures of local adaptation to the degree of environmental predictability in rotifers.</title>
        <authorList>
            <person name="Franch-Gras L."/>
            <person name="Hahn C."/>
            <person name="Garcia-Roger E.M."/>
            <person name="Carmona M.J."/>
            <person name="Serra M."/>
            <person name="Gomez A."/>
        </authorList>
    </citation>
    <scope>NUCLEOTIDE SEQUENCE [LARGE SCALE GENOMIC DNA]</scope>
    <source>
        <strain evidence="1">HYR1</strain>
    </source>
</reference>
<comment type="caution">
    <text evidence="1">The sequence shown here is derived from an EMBL/GenBank/DDBJ whole genome shotgun (WGS) entry which is preliminary data.</text>
</comment>
<dbReference type="Proteomes" id="UP000276133">
    <property type="component" value="Unassembled WGS sequence"/>
</dbReference>
<protein>
    <submittedName>
        <fullName evidence="1">Uncharacterized protein</fullName>
    </submittedName>
</protein>
<evidence type="ECO:0000313" key="2">
    <source>
        <dbReference type="Proteomes" id="UP000276133"/>
    </source>
</evidence>
<organism evidence="1 2">
    <name type="scientific">Brachionus plicatilis</name>
    <name type="common">Marine rotifer</name>
    <name type="synonym">Brachionus muelleri</name>
    <dbReference type="NCBI Taxonomy" id="10195"/>
    <lineage>
        <taxon>Eukaryota</taxon>
        <taxon>Metazoa</taxon>
        <taxon>Spiralia</taxon>
        <taxon>Gnathifera</taxon>
        <taxon>Rotifera</taxon>
        <taxon>Eurotatoria</taxon>
        <taxon>Monogononta</taxon>
        <taxon>Pseudotrocha</taxon>
        <taxon>Ploima</taxon>
        <taxon>Brachionidae</taxon>
        <taxon>Brachionus</taxon>
    </lineage>
</organism>
<dbReference type="AlphaFoldDB" id="A0A3M7RRY9"/>